<keyword evidence="2" id="KW-0547">Nucleotide-binding</keyword>
<protein>
    <recommendedName>
        <fullName evidence="5">DAGKc domain-containing protein</fullName>
    </recommendedName>
</protein>
<organism evidence="6 7">
    <name type="scientific">Cryphonectria parasitica (strain ATCC 38755 / EP155)</name>
    <dbReference type="NCBI Taxonomy" id="660469"/>
    <lineage>
        <taxon>Eukaryota</taxon>
        <taxon>Fungi</taxon>
        <taxon>Dikarya</taxon>
        <taxon>Ascomycota</taxon>
        <taxon>Pezizomycotina</taxon>
        <taxon>Sordariomycetes</taxon>
        <taxon>Sordariomycetidae</taxon>
        <taxon>Diaporthales</taxon>
        <taxon>Cryphonectriaceae</taxon>
        <taxon>Cryphonectria-Endothia species complex</taxon>
        <taxon>Cryphonectria</taxon>
    </lineage>
</organism>
<dbReference type="InterPro" id="IPR045540">
    <property type="entry name" value="YegS/DAGK_C"/>
</dbReference>
<evidence type="ECO:0000313" key="6">
    <source>
        <dbReference type="EMBL" id="KAF3766733.1"/>
    </source>
</evidence>
<dbReference type="InterPro" id="IPR050187">
    <property type="entry name" value="Lipid_Phosphate_FormReg"/>
</dbReference>
<dbReference type="SMART" id="SM00046">
    <property type="entry name" value="DAGKc"/>
    <property type="match status" value="1"/>
</dbReference>
<dbReference type="Pfam" id="PF19279">
    <property type="entry name" value="YegS_C"/>
    <property type="match status" value="1"/>
</dbReference>
<dbReference type="GeneID" id="63838409"/>
<dbReference type="PANTHER" id="PTHR12358">
    <property type="entry name" value="SPHINGOSINE KINASE"/>
    <property type="match status" value="1"/>
</dbReference>
<dbReference type="InterPro" id="IPR017438">
    <property type="entry name" value="ATP-NAD_kinase_N"/>
</dbReference>
<accession>A0A9P4Y562</accession>
<dbReference type="SUPFAM" id="SSF111331">
    <property type="entry name" value="NAD kinase/diacylglycerol kinase-like"/>
    <property type="match status" value="1"/>
</dbReference>
<evidence type="ECO:0000256" key="1">
    <source>
        <dbReference type="ARBA" id="ARBA00022679"/>
    </source>
</evidence>
<dbReference type="GO" id="GO:0005737">
    <property type="term" value="C:cytoplasm"/>
    <property type="evidence" value="ECO:0007669"/>
    <property type="project" value="TreeGrafter"/>
</dbReference>
<dbReference type="Gene3D" id="3.40.50.10330">
    <property type="entry name" value="Probable inorganic polyphosphate/atp-NAD kinase, domain 1"/>
    <property type="match status" value="1"/>
</dbReference>
<dbReference type="RefSeq" id="XP_040777694.1">
    <property type="nucleotide sequence ID" value="XM_040921280.1"/>
</dbReference>
<gene>
    <name evidence="6" type="ORF">M406DRAFT_337680</name>
</gene>
<dbReference type="OrthoDB" id="3853857at2759"/>
<sequence length="482" mass="52469">MHTSCLRSSAPRSIPLYNVLWAELSADQHTLTVDYAENVTDVQLQAAKLSFSTTLTAAATTSAPGEGEDSSAPADSEAITRWVDTLMSRAYGPAPRCKTAYVLVNPHAGPGGAQKKWDHQVKPIFEAARMPMTIHTTTRSGEALDLVRQMDIDKFDIVVPCSGDGLAYEVYNGLGSRPDASRALHKIAVAHVPCGSGNALACNVFGTHRPSLAALAIVKGVPTPIDLISITQGGTRTLSFLSQTLGVMAEADLATEHLRWMGSARFMYGALTRILKKKEYPCELYVKMEVEHKEGVRDHYKRHREGSVVGPDLAAAPSLDREGQAGEKGLPPLRYGTTDDKIPEDWVKVDADKIGTIFTGNLAWMAPDVLFFNAALMNDGFLDVYIINADVPFSKVLGLFASSSDNTFIDHPLVKYFKVSAFRIVPKYEHGYISIDGEKVPFEPFQAEVHPGLGMVITKRGTVEAPGPKNWDKVTPAQRLMA</sequence>
<dbReference type="EMBL" id="MU032346">
    <property type="protein sequence ID" value="KAF3766733.1"/>
    <property type="molecule type" value="Genomic_DNA"/>
</dbReference>
<dbReference type="AlphaFoldDB" id="A0A9P4Y562"/>
<evidence type="ECO:0000313" key="7">
    <source>
        <dbReference type="Proteomes" id="UP000803844"/>
    </source>
</evidence>
<dbReference type="GO" id="GO:0046512">
    <property type="term" value="P:sphingosine biosynthetic process"/>
    <property type="evidence" value="ECO:0007669"/>
    <property type="project" value="TreeGrafter"/>
</dbReference>
<dbReference type="GO" id="GO:0016020">
    <property type="term" value="C:membrane"/>
    <property type="evidence" value="ECO:0007669"/>
    <property type="project" value="TreeGrafter"/>
</dbReference>
<dbReference type="GO" id="GO:0005524">
    <property type="term" value="F:ATP binding"/>
    <property type="evidence" value="ECO:0007669"/>
    <property type="project" value="UniProtKB-KW"/>
</dbReference>
<dbReference type="InterPro" id="IPR055916">
    <property type="entry name" value="DUF7493"/>
</dbReference>
<reference evidence="6" key="1">
    <citation type="journal article" date="2020" name="Phytopathology">
        <title>Genome sequence of the chestnut blight fungus Cryphonectria parasitica EP155: A fundamental resource for an archetypical invasive plant pathogen.</title>
        <authorList>
            <person name="Crouch J.A."/>
            <person name="Dawe A."/>
            <person name="Aerts A."/>
            <person name="Barry K."/>
            <person name="Churchill A.C.L."/>
            <person name="Grimwood J."/>
            <person name="Hillman B."/>
            <person name="Milgroom M.G."/>
            <person name="Pangilinan J."/>
            <person name="Smith M."/>
            <person name="Salamov A."/>
            <person name="Schmutz J."/>
            <person name="Yadav J."/>
            <person name="Grigoriev I.V."/>
            <person name="Nuss D."/>
        </authorList>
    </citation>
    <scope>NUCLEOTIDE SEQUENCE</scope>
    <source>
        <strain evidence="6">EP155</strain>
    </source>
</reference>
<dbReference type="PANTHER" id="PTHR12358:SF31">
    <property type="entry name" value="ACYLGLYCEROL KINASE, MITOCHONDRIAL"/>
    <property type="match status" value="1"/>
</dbReference>
<dbReference type="InterPro" id="IPR016064">
    <property type="entry name" value="NAD/diacylglycerol_kinase_sf"/>
</dbReference>
<keyword evidence="1" id="KW-0808">Transferase</keyword>
<feature type="domain" description="DAGKc" evidence="5">
    <location>
        <begin position="95"/>
        <end position="234"/>
    </location>
</feature>
<evidence type="ECO:0000259" key="5">
    <source>
        <dbReference type="PROSITE" id="PS50146"/>
    </source>
</evidence>
<dbReference type="Pfam" id="PF00781">
    <property type="entry name" value="DAGK_cat"/>
    <property type="match status" value="1"/>
</dbReference>
<dbReference type="Proteomes" id="UP000803844">
    <property type="component" value="Unassembled WGS sequence"/>
</dbReference>
<dbReference type="Gene3D" id="2.60.200.40">
    <property type="match status" value="1"/>
</dbReference>
<dbReference type="GO" id="GO:0001727">
    <property type="term" value="F:lipid kinase activity"/>
    <property type="evidence" value="ECO:0007669"/>
    <property type="project" value="TreeGrafter"/>
</dbReference>
<proteinExistence type="predicted"/>
<keyword evidence="7" id="KW-1185">Reference proteome</keyword>
<dbReference type="Pfam" id="PF24321">
    <property type="entry name" value="DUF7493"/>
    <property type="match status" value="1"/>
</dbReference>
<evidence type="ECO:0000256" key="4">
    <source>
        <dbReference type="ARBA" id="ARBA00022840"/>
    </source>
</evidence>
<keyword evidence="3" id="KW-0418">Kinase</keyword>
<evidence type="ECO:0000256" key="3">
    <source>
        <dbReference type="ARBA" id="ARBA00022777"/>
    </source>
</evidence>
<name>A0A9P4Y562_CRYP1</name>
<dbReference type="PROSITE" id="PS50146">
    <property type="entry name" value="DAGK"/>
    <property type="match status" value="1"/>
</dbReference>
<dbReference type="InterPro" id="IPR001206">
    <property type="entry name" value="Diacylglycerol_kinase_cat_dom"/>
</dbReference>
<comment type="caution">
    <text evidence="6">The sequence shown here is derived from an EMBL/GenBank/DDBJ whole genome shotgun (WGS) entry which is preliminary data.</text>
</comment>
<evidence type="ECO:0000256" key="2">
    <source>
        <dbReference type="ARBA" id="ARBA00022741"/>
    </source>
</evidence>
<keyword evidence="4" id="KW-0067">ATP-binding</keyword>